<comment type="subcellular location">
    <subcellularLocation>
        <location evidence="1">Cell membrane</location>
        <topology evidence="1">Multi-pass membrane protein</topology>
    </subcellularLocation>
</comment>
<feature type="transmembrane region" description="Helical" evidence="8">
    <location>
        <begin position="78"/>
        <end position="99"/>
    </location>
</feature>
<accession>A0A934WKG2</accession>
<dbReference type="GO" id="GO:0005886">
    <property type="term" value="C:plasma membrane"/>
    <property type="evidence" value="ECO:0007669"/>
    <property type="project" value="UniProtKB-SubCell"/>
</dbReference>
<keyword evidence="7" id="KW-0460">Magnesium</keyword>
<keyword evidence="10" id="KW-1185">Reference proteome</keyword>
<sequence length="375" mass="41596">MLILVILSGLLSLLGCAALLRAGQESSRRYWQLTDVPQRFHIGHVPRLGGAAMLVACIGGWVWMALSEPIFGVVNSIPMHLSSAIAYGAVASIATVTGLLEDVTHAMKPRWRLLGTLFAALAAFAFFEIAVPRIGIPGVERLWEGMPWVGVALAVFAVAGLPHSINIIDGYNGLASVLTLICCFAIGYVALAVGDRELAGVVVVLAGATVGFLIWNYPYGLIFAGDGGAYLWGAMIALTCVQLAQRHPEVSPWFPVLLLAYPIWETLFSIWRKRYMGRSPGLPDGLHLHHLVFRRIVRYVFHDNEARRMLMRNNRTSPYLLGFVVLSALPAMLFWQSTAALIGFLLLFVFTYLYAYYSIVRFRTRTLQRFLRSRR</sequence>
<dbReference type="CDD" id="cd06912">
    <property type="entry name" value="GT_MraY_like"/>
    <property type="match status" value="1"/>
</dbReference>
<evidence type="ECO:0000313" key="10">
    <source>
        <dbReference type="Proteomes" id="UP000630528"/>
    </source>
</evidence>
<keyword evidence="4 8" id="KW-0812">Transmembrane</keyword>
<dbReference type="GO" id="GO:0046872">
    <property type="term" value="F:metal ion binding"/>
    <property type="evidence" value="ECO:0007669"/>
    <property type="project" value="UniProtKB-KW"/>
</dbReference>
<feature type="transmembrane region" description="Helical" evidence="8">
    <location>
        <begin position="142"/>
        <end position="161"/>
    </location>
</feature>
<keyword evidence="7" id="KW-0479">Metal-binding</keyword>
<feature type="transmembrane region" description="Helical" evidence="8">
    <location>
        <begin position="111"/>
        <end position="130"/>
    </location>
</feature>
<evidence type="ECO:0000256" key="3">
    <source>
        <dbReference type="ARBA" id="ARBA00022679"/>
    </source>
</evidence>
<evidence type="ECO:0000256" key="5">
    <source>
        <dbReference type="ARBA" id="ARBA00022989"/>
    </source>
</evidence>
<keyword evidence="2" id="KW-1003">Cell membrane</keyword>
<feature type="transmembrane region" description="Helical" evidence="8">
    <location>
        <begin position="253"/>
        <end position="271"/>
    </location>
</feature>
<dbReference type="PANTHER" id="PTHR22926">
    <property type="entry name" value="PHOSPHO-N-ACETYLMURAMOYL-PENTAPEPTIDE-TRANSFERASE"/>
    <property type="match status" value="1"/>
</dbReference>
<dbReference type="RefSeq" id="WP_201165973.1">
    <property type="nucleotide sequence ID" value="NZ_JAEPWM010000001.1"/>
</dbReference>
<reference evidence="9" key="2">
    <citation type="submission" date="2021-01" db="EMBL/GenBank/DDBJ databases">
        <authorList>
            <person name="Kang M."/>
        </authorList>
    </citation>
    <scope>NUCLEOTIDE SEQUENCE</scope>
    <source>
        <strain evidence="9">KACC 17527</strain>
    </source>
</reference>
<feature type="binding site" evidence="7">
    <location>
        <position position="166"/>
    </location>
    <ligand>
        <name>Mg(2+)</name>
        <dbReference type="ChEBI" id="CHEBI:18420"/>
    </ligand>
</feature>
<evidence type="ECO:0000313" key="9">
    <source>
        <dbReference type="EMBL" id="MBK6004580.1"/>
    </source>
</evidence>
<keyword evidence="6 8" id="KW-0472">Membrane</keyword>
<comment type="cofactor">
    <cofactor evidence="7">
        <name>Mg(2+)</name>
        <dbReference type="ChEBI" id="CHEBI:18420"/>
    </cofactor>
</comment>
<dbReference type="GO" id="GO:0016780">
    <property type="term" value="F:phosphotransferase activity, for other substituted phosphate groups"/>
    <property type="evidence" value="ECO:0007669"/>
    <property type="project" value="InterPro"/>
</dbReference>
<evidence type="ECO:0000256" key="2">
    <source>
        <dbReference type="ARBA" id="ARBA00022475"/>
    </source>
</evidence>
<gene>
    <name evidence="9" type="ORF">JJB11_00630</name>
</gene>
<dbReference type="EMBL" id="JAEPWM010000001">
    <property type="protein sequence ID" value="MBK6004580.1"/>
    <property type="molecule type" value="Genomic_DNA"/>
</dbReference>
<name>A0A934WKG2_9BURK</name>
<reference evidence="9" key="1">
    <citation type="journal article" date="2012" name="J. Microbiol. Biotechnol.">
        <title>Ramlibacter ginsenosidimutans sp. nov., with ginsenoside-converting activity.</title>
        <authorList>
            <person name="Wang L."/>
            <person name="An D.S."/>
            <person name="Kim S.G."/>
            <person name="Jin F.X."/>
            <person name="Kim S.C."/>
            <person name="Lee S.T."/>
            <person name="Im W.T."/>
        </authorList>
    </citation>
    <scope>NUCLEOTIDE SEQUENCE</scope>
    <source>
        <strain evidence="9">KACC 17527</strain>
    </source>
</reference>
<dbReference type="GO" id="GO:0009103">
    <property type="term" value="P:lipopolysaccharide biosynthetic process"/>
    <property type="evidence" value="ECO:0007669"/>
    <property type="project" value="TreeGrafter"/>
</dbReference>
<dbReference type="Pfam" id="PF00953">
    <property type="entry name" value="Glycos_transf_4"/>
    <property type="match status" value="1"/>
</dbReference>
<dbReference type="GO" id="GO:0071555">
    <property type="term" value="P:cell wall organization"/>
    <property type="evidence" value="ECO:0007669"/>
    <property type="project" value="TreeGrafter"/>
</dbReference>
<organism evidence="9 10">
    <name type="scientific">Ramlibacter ginsenosidimutans</name>
    <dbReference type="NCBI Taxonomy" id="502333"/>
    <lineage>
        <taxon>Bacteria</taxon>
        <taxon>Pseudomonadati</taxon>
        <taxon>Pseudomonadota</taxon>
        <taxon>Betaproteobacteria</taxon>
        <taxon>Burkholderiales</taxon>
        <taxon>Comamonadaceae</taxon>
        <taxon>Ramlibacter</taxon>
    </lineage>
</organism>
<comment type="caution">
    <text evidence="9">The sequence shown here is derived from an EMBL/GenBank/DDBJ whole genome shotgun (WGS) entry which is preliminary data.</text>
</comment>
<dbReference type="AlphaFoldDB" id="A0A934WKG2"/>
<protein>
    <submittedName>
        <fullName evidence="9">Glycosyltransferase family 4 protein</fullName>
    </submittedName>
</protein>
<dbReference type="InterPro" id="IPR000715">
    <property type="entry name" value="Glycosyl_transferase_4"/>
</dbReference>
<feature type="transmembrane region" description="Helical" evidence="8">
    <location>
        <begin position="341"/>
        <end position="360"/>
    </location>
</feature>
<evidence type="ECO:0000256" key="6">
    <source>
        <dbReference type="ARBA" id="ARBA00023136"/>
    </source>
</evidence>
<proteinExistence type="predicted"/>
<feature type="transmembrane region" description="Helical" evidence="8">
    <location>
        <begin position="173"/>
        <end position="191"/>
    </location>
</feature>
<evidence type="ECO:0000256" key="1">
    <source>
        <dbReference type="ARBA" id="ARBA00004651"/>
    </source>
</evidence>
<feature type="transmembrane region" description="Helical" evidence="8">
    <location>
        <begin position="198"/>
        <end position="217"/>
    </location>
</feature>
<dbReference type="GO" id="GO:0044038">
    <property type="term" value="P:cell wall macromolecule biosynthetic process"/>
    <property type="evidence" value="ECO:0007669"/>
    <property type="project" value="TreeGrafter"/>
</dbReference>
<keyword evidence="5 8" id="KW-1133">Transmembrane helix</keyword>
<evidence type="ECO:0000256" key="4">
    <source>
        <dbReference type="ARBA" id="ARBA00022692"/>
    </source>
</evidence>
<evidence type="ECO:0000256" key="7">
    <source>
        <dbReference type="PIRSR" id="PIRSR600715-1"/>
    </source>
</evidence>
<evidence type="ECO:0000256" key="8">
    <source>
        <dbReference type="SAM" id="Phobius"/>
    </source>
</evidence>
<dbReference type="Proteomes" id="UP000630528">
    <property type="component" value="Unassembled WGS sequence"/>
</dbReference>
<dbReference type="PANTHER" id="PTHR22926:SF3">
    <property type="entry name" value="UNDECAPRENYL-PHOSPHATE ALPHA-N-ACETYLGLUCOSAMINYL 1-PHOSPHATE TRANSFERASE"/>
    <property type="match status" value="1"/>
</dbReference>
<feature type="binding site" evidence="7">
    <location>
        <position position="226"/>
    </location>
    <ligand>
        <name>Mg(2+)</name>
        <dbReference type="ChEBI" id="CHEBI:18420"/>
    </ligand>
</feature>
<feature type="transmembrane region" description="Helical" evidence="8">
    <location>
        <begin position="46"/>
        <end position="66"/>
    </location>
</feature>
<keyword evidence="3" id="KW-0808">Transferase</keyword>
<feature type="transmembrane region" description="Helical" evidence="8">
    <location>
        <begin position="317"/>
        <end position="335"/>
    </location>
</feature>